<dbReference type="HOGENOM" id="CLU_392684_0_0_10"/>
<keyword evidence="4 9" id="KW-0812">Transmembrane</keyword>
<evidence type="ECO:0000259" key="12">
    <source>
        <dbReference type="Pfam" id="PF07715"/>
    </source>
</evidence>
<dbReference type="Gene3D" id="2.60.40.1120">
    <property type="entry name" value="Carboxypeptidase-like, regulatory domain"/>
    <property type="match status" value="1"/>
</dbReference>
<dbReference type="Gene3D" id="2.170.130.10">
    <property type="entry name" value="TonB-dependent receptor, plug domain"/>
    <property type="match status" value="1"/>
</dbReference>
<dbReference type="InterPro" id="IPR039426">
    <property type="entry name" value="TonB-dep_rcpt-like"/>
</dbReference>
<dbReference type="InterPro" id="IPR000531">
    <property type="entry name" value="Beta-barrel_TonB"/>
</dbReference>
<organism evidence="13 14">
    <name type="scientific">Owenweeksia hongkongensis (strain DSM 17368 / CIP 108786 / JCM 12287 / NRRL B-23963 / UST20020801)</name>
    <dbReference type="NCBI Taxonomy" id="926562"/>
    <lineage>
        <taxon>Bacteria</taxon>
        <taxon>Pseudomonadati</taxon>
        <taxon>Bacteroidota</taxon>
        <taxon>Flavobacteriia</taxon>
        <taxon>Flavobacteriales</taxon>
        <taxon>Owenweeksiaceae</taxon>
        <taxon>Owenweeksia</taxon>
    </lineage>
</organism>
<reference evidence="13 14" key="1">
    <citation type="journal article" date="2012" name="Stand. Genomic Sci.">
        <title>Genome sequence of the orange-pigmented seawater bacterium Owenweeksia hongkongensis type strain (UST20020801(T)).</title>
        <authorList>
            <person name="Riedel T."/>
            <person name="Held B."/>
            <person name="Nolan M."/>
            <person name="Lucas S."/>
            <person name="Lapidus A."/>
            <person name="Tice H."/>
            <person name="Del Rio T.G."/>
            <person name="Cheng J.F."/>
            <person name="Han C."/>
            <person name="Tapia R."/>
            <person name="Goodwin L.A."/>
            <person name="Pitluck S."/>
            <person name="Liolios K."/>
            <person name="Mavromatis K."/>
            <person name="Pagani I."/>
            <person name="Ivanova N."/>
            <person name="Mikhailova N."/>
            <person name="Pati A."/>
            <person name="Chen A."/>
            <person name="Palaniappan K."/>
            <person name="Rohde M."/>
            <person name="Tindall B.J."/>
            <person name="Detter J.C."/>
            <person name="Goker M."/>
            <person name="Woyke T."/>
            <person name="Bristow J."/>
            <person name="Eisen J.A."/>
            <person name="Markowitz V."/>
            <person name="Hugenholtz P."/>
            <person name="Klenk H.P."/>
            <person name="Kyrpides N.C."/>
        </authorList>
    </citation>
    <scope>NUCLEOTIDE SEQUENCE</scope>
    <source>
        <strain evidence="14">DSM 17368 / JCM 12287 / NRRL B-23963</strain>
    </source>
</reference>
<evidence type="ECO:0000256" key="5">
    <source>
        <dbReference type="ARBA" id="ARBA00022729"/>
    </source>
</evidence>
<dbReference type="Gene3D" id="2.40.170.20">
    <property type="entry name" value="TonB-dependent receptor, beta-barrel domain"/>
    <property type="match status" value="1"/>
</dbReference>
<dbReference type="GO" id="GO:0033214">
    <property type="term" value="P:siderophore-iron import into cell"/>
    <property type="evidence" value="ECO:0007669"/>
    <property type="project" value="TreeGrafter"/>
</dbReference>
<dbReference type="InterPro" id="IPR012910">
    <property type="entry name" value="Plug_dom"/>
</dbReference>
<keyword evidence="8 9" id="KW-0998">Cell outer membrane</keyword>
<evidence type="ECO:0000313" key="14">
    <source>
        <dbReference type="Proteomes" id="UP000005631"/>
    </source>
</evidence>
<dbReference type="STRING" id="926562.Oweho_1549"/>
<dbReference type="KEGG" id="oho:Oweho_1549"/>
<evidence type="ECO:0000256" key="2">
    <source>
        <dbReference type="ARBA" id="ARBA00022448"/>
    </source>
</evidence>
<dbReference type="OrthoDB" id="9758472at2"/>
<dbReference type="InterPro" id="IPR037066">
    <property type="entry name" value="Plug_dom_sf"/>
</dbReference>
<dbReference type="PROSITE" id="PS01156">
    <property type="entry name" value="TONB_DEPENDENT_REC_2"/>
    <property type="match status" value="1"/>
</dbReference>
<evidence type="ECO:0000256" key="4">
    <source>
        <dbReference type="ARBA" id="ARBA00022692"/>
    </source>
</evidence>
<evidence type="ECO:0000256" key="3">
    <source>
        <dbReference type="ARBA" id="ARBA00022452"/>
    </source>
</evidence>
<evidence type="ECO:0000256" key="1">
    <source>
        <dbReference type="ARBA" id="ARBA00004571"/>
    </source>
</evidence>
<evidence type="ECO:0000256" key="6">
    <source>
        <dbReference type="ARBA" id="ARBA00023077"/>
    </source>
</evidence>
<keyword evidence="13" id="KW-0675">Receptor</keyword>
<comment type="subcellular location">
    <subcellularLocation>
        <location evidence="1 9">Cell outer membrane</location>
        <topology evidence="1 9">Multi-pass membrane protein</topology>
    </subcellularLocation>
</comment>
<dbReference type="InterPro" id="IPR010917">
    <property type="entry name" value="TonB_rcpt_CS"/>
</dbReference>
<dbReference type="Proteomes" id="UP000005631">
    <property type="component" value="Chromosome"/>
</dbReference>
<name>G8QZB1_OWEHD</name>
<dbReference type="PANTHER" id="PTHR30442:SF0">
    <property type="entry name" value="FE(3+) DICITRATE TRANSPORT PROTEIN FECA"/>
    <property type="match status" value="1"/>
</dbReference>
<feature type="domain" description="TonB-dependent receptor-like beta-barrel" evidence="11">
    <location>
        <begin position="313"/>
        <end position="791"/>
    </location>
</feature>
<keyword evidence="5" id="KW-0732">Signal</keyword>
<dbReference type="Pfam" id="PF00593">
    <property type="entry name" value="TonB_dep_Rec_b-barrel"/>
    <property type="match status" value="1"/>
</dbReference>
<evidence type="ECO:0000256" key="10">
    <source>
        <dbReference type="RuleBase" id="RU003357"/>
    </source>
</evidence>
<evidence type="ECO:0000256" key="7">
    <source>
        <dbReference type="ARBA" id="ARBA00023136"/>
    </source>
</evidence>
<dbReference type="GO" id="GO:0009279">
    <property type="term" value="C:cell outer membrane"/>
    <property type="evidence" value="ECO:0007669"/>
    <property type="project" value="UniProtKB-SubCell"/>
</dbReference>
<keyword evidence="2 9" id="KW-0813">Transport</keyword>
<gene>
    <name evidence="13" type="ordered locus">Oweho_1549</name>
</gene>
<evidence type="ECO:0000313" key="13">
    <source>
        <dbReference type="EMBL" id="AEV32539.1"/>
    </source>
</evidence>
<dbReference type="SUPFAM" id="SSF56935">
    <property type="entry name" value="Porins"/>
    <property type="match status" value="1"/>
</dbReference>
<dbReference type="EMBL" id="CP003156">
    <property type="protein sequence ID" value="AEV32539.1"/>
    <property type="molecule type" value="Genomic_DNA"/>
</dbReference>
<keyword evidence="3 9" id="KW-1134">Transmembrane beta strand</keyword>
<evidence type="ECO:0000259" key="11">
    <source>
        <dbReference type="Pfam" id="PF00593"/>
    </source>
</evidence>
<sequence length="825" mass="92154">MIALPPKNGFYLMRVGISILLTIVSLFSYAQGAGLKGVVSDQDGKPIPFSNVYIADTKQGTSTDINGEYSISNISAGTHKVIVSSIGYLKHTEKITFSTTQIVLDVQLKISSEELSPIDITDRPEQTSVYNRLKNIDGVAIYAAKKNEVIELKNITANLSSNNARQVFARVPGVVVWENDCAGLQLGVGARGLSPNRTSNFNTRQNGYDMAADALGYPESYYAPPMQAIDRIEIVRGAASLQYGTQFGGMINLKLKEGNPEKKFSGSTMNTYNFIGKDNGYFNTFNEAGGQIGKLNYYTFINFRKGDCNCPNSDFSANTNYAHLGYKFNEQLTLKLDYTNMQYLAQQPGGLTDALYDQDPYQSFRTRNFFYVNWNLIAADLDFQLNERTALNSRTFTLIGSRKALGIRSNPGRIDNLSDPRDLLVDYYRNVGNETRLLHKYKLWNKPSAFLVGFRAYRGYTEKTQGYGSNGTDADFEFETDSLGLKSDYKFPSYNIALFSENIFNITDRLSLTPGVRYEYIRTTADGFYDSSVRIPNTGEIVIDSATYEIRQSSRSIVLFGLGLAYRLTEKLELYSNFSQNYRAITFNDMRVVSPSAAVDPNLQDESGFNLDLGVRGELGKAFTMDAGLFWLSYNGRIGSVLRVVEDEFFGDRLVRYTTNVADANILGTELYLESDLMKLFHIESKNFRSSLFVNFAYIIGTYHNSEEPAIEGNQVEEVPKVNLKTGWSISYKDIKASLQYSFVSDQYSEATNAETSPTGIYGIIPAYDVLDLSLSYSIKMFNFEGGINNITNNTYFTRRADGYPGPGIITAAPRSIYVGVGVKF</sequence>
<dbReference type="SUPFAM" id="SSF49464">
    <property type="entry name" value="Carboxypeptidase regulatory domain-like"/>
    <property type="match status" value="1"/>
</dbReference>
<dbReference type="InterPro" id="IPR036942">
    <property type="entry name" value="Beta-barrel_TonB_sf"/>
</dbReference>
<accession>G8QZB1</accession>
<evidence type="ECO:0000256" key="9">
    <source>
        <dbReference type="PROSITE-ProRule" id="PRU01360"/>
    </source>
</evidence>
<dbReference type="InterPro" id="IPR008969">
    <property type="entry name" value="CarboxyPept-like_regulatory"/>
</dbReference>
<feature type="domain" description="TonB-dependent receptor plug" evidence="12">
    <location>
        <begin position="148"/>
        <end position="246"/>
    </location>
</feature>
<protein>
    <submittedName>
        <fullName evidence="13">Outer membrane receptor for Fe3+-dicitrate</fullName>
    </submittedName>
</protein>
<comment type="similarity">
    <text evidence="9 10">Belongs to the TonB-dependent receptor family.</text>
</comment>
<keyword evidence="14" id="KW-1185">Reference proteome</keyword>
<dbReference type="eggNOG" id="COG4772">
    <property type="taxonomic scope" value="Bacteria"/>
</dbReference>
<dbReference type="PROSITE" id="PS52016">
    <property type="entry name" value="TONB_DEPENDENT_REC_3"/>
    <property type="match status" value="1"/>
</dbReference>
<dbReference type="AlphaFoldDB" id="G8QZB1"/>
<keyword evidence="6 10" id="KW-0798">TonB box</keyword>
<dbReference type="PATRIC" id="fig|926562.3.peg.1551"/>
<proteinExistence type="inferred from homology"/>
<dbReference type="PANTHER" id="PTHR30442">
    <property type="entry name" value="IRON III DICITRATE TRANSPORT PROTEIN FECA"/>
    <property type="match status" value="1"/>
</dbReference>
<evidence type="ECO:0000256" key="8">
    <source>
        <dbReference type="ARBA" id="ARBA00023237"/>
    </source>
</evidence>
<dbReference type="Pfam" id="PF13715">
    <property type="entry name" value="CarbopepD_reg_2"/>
    <property type="match status" value="1"/>
</dbReference>
<dbReference type="Pfam" id="PF07715">
    <property type="entry name" value="Plug"/>
    <property type="match status" value="1"/>
</dbReference>
<keyword evidence="7 9" id="KW-0472">Membrane</keyword>